<evidence type="ECO:0000256" key="11">
    <source>
        <dbReference type="RuleBase" id="RU000488"/>
    </source>
</evidence>
<dbReference type="InterPro" id="IPR023395">
    <property type="entry name" value="MCP_dom_sf"/>
</dbReference>
<evidence type="ECO:0000256" key="2">
    <source>
        <dbReference type="ARBA" id="ARBA00006375"/>
    </source>
</evidence>
<dbReference type="CTD" id="6879"/>
<dbReference type="GO" id="GO:0001097">
    <property type="term" value="F:TFIIH-class transcription factor complex binding"/>
    <property type="evidence" value="ECO:0000266"/>
    <property type="project" value="RGD"/>
</dbReference>
<dbReference type="AGR" id="RGD:1309935"/>
<dbReference type="GO" id="GO:0140297">
    <property type="term" value="F:DNA-binding transcription factor binding"/>
    <property type="evidence" value="ECO:0000266"/>
    <property type="project" value="RGD"/>
</dbReference>
<dbReference type="SUPFAM" id="SSF103506">
    <property type="entry name" value="Mitochondrial carrier"/>
    <property type="match status" value="1"/>
</dbReference>
<evidence type="ECO:0000313" key="13">
    <source>
        <dbReference type="Proteomes" id="UP000002494"/>
    </source>
</evidence>
<gene>
    <name evidence="12 14" type="primary">Taf7</name>
</gene>
<dbReference type="STRING" id="10116.ENSRNOP00000027125"/>
<keyword evidence="4 10" id="KW-0812">Transmembrane</keyword>
<dbReference type="GO" id="GO:0000976">
    <property type="term" value="F:transcription cis-regulatory region binding"/>
    <property type="evidence" value="ECO:0000266"/>
    <property type="project" value="RGD"/>
</dbReference>
<dbReference type="GO" id="GO:0042789">
    <property type="term" value="P:mRNA transcription by RNA polymerase II"/>
    <property type="evidence" value="ECO:0000266"/>
    <property type="project" value="RGD"/>
</dbReference>
<evidence type="ECO:0000256" key="7">
    <source>
        <dbReference type="ARBA" id="ARBA00022989"/>
    </source>
</evidence>
<dbReference type="PANTHER" id="PTHR45624">
    <property type="entry name" value="MITOCHONDRIAL BASIC AMINO ACIDS TRANSPORTER-RELATED"/>
    <property type="match status" value="1"/>
</dbReference>
<feature type="repeat" description="Solcar" evidence="10">
    <location>
        <begin position="122"/>
        <end position="215"/>
    </location>
</feature>
<reference evidence="12" key="1">
    <citation type="submission" date="2024-01" db="EMBL/GenBank/DDBJ databases">
        <title>GRCr8: a new rat reference genome assembly contstructed from accurate long reads and long range scaffolding.</title>
        <authorList>
            <person name="Doris P.A."/>
            <person name="Kalbfleisch T."/>
            <person name="Li K."/>
            <person name="Howe K."/>
            <person name="Wood J."/>
        </authorList>
    </citation>
    <scope>NUCLEOTIDE SEQUENCE [LARGE SCALE GENOMIC DNA]</scope>
    <source>
        <strain evidence="12">Brown Norway</strain>
    </source>
</reference>
<feature type="repeat" description="Solcar" evidence="10">
    <location>
        <begin position="25"/>
        <end position="109"/>
    </location>
</feature>
<evidence type="ECO:0000256" key="5">
    <source>
        <dbReference type="ARBA" id="ARBA00022737"/>
    </source>
</evidence>
<dbReference type="eggNOG" id="KOG4011">
    <property type="taxonomic scope" value="Eukaryota"/>
</dbReference>
<dbReference type="PROSITE" id="PS50920">
    <property type="entry name" value="SOLCAR"/>
    <property type="match status" value="3"/>
</dbReference>
<dbReference type="Reactome" id="R-RNO-674695">
    <property type="pathway name" value="RNA Polymerase II Pre-transcription Events"/>
</dbReference>
<dbReference type="Pfam" id="PF00153">
    <property type="entry name" value="Mito_carr"/>
    <property type="match status" value="3"/>
</dbReference>
<evidence type="ECO:0000256" key="3">
    <source>
        <dbReference type="ARBA" id="ARBA00022448"/>
    </source>
</evidence>
<dbReference type="Reactome" id="R-RNO-76042">
    <property type="pathway name" value="RNA Polymerase II Transcription Initiation And Promoter Clearance"/>
</dbReference>
<evidence type="ECO:0000256" key="6">
    <source>
        <dbReference type="ARBA" id="ARBA00022792"/>
    </source>
</evidence>
<dbReference type="GO" id="GO:0006357">
    <property type="term" value="P:regulation of transcription by RNA polymerase II"/>
    <property type="evidence" value="ECO:0000266"/>
    <property type="project" value="RGD"/>
</dbReference>
<dbReference type="Reactome" id="R-RNO-75953">
    <property type="pathway name" value="RNA Polymerase II Transcription Initiation"/>
</dbReference>
<dbReference type="GO" id="GO:0046966">
    <property type="term" value="F:nuclear thyroid hormone receptor binding"/>
    <property type="evidence" value="ECO:0000266"/>
    <property type="project" value="RGD"/>
</dbReference>
<dbReference type="GO" id="GO:0006352">
    <property type="term" value="P:DNA-templated transcription initiation"/>
    <property type="evidence" value="ECO:0000266"/>
    <property type="project" value="RGD"/>
</dbReference>
<dbReference type="InterPro" id="IPR050567">
    <property type="entry name" value="Mitochondrial_Carrier"/>
</dbReference>
<dbReference type="KEGG" id="rno:307485"/>
<dbReference type="GO" id="GO:0071339">
    <property type="term" value="C:MLL1 complex"/>
    <property type="evidence" value="ECO:0000266"/>
    <property type="project" value="RGD"/>
</dbReference>
<dbReference type="Reactome" id="R-RNO-73776">
    <property type="pathway name" value="RNA Polymerase II Promoter Escape"/>
</dbReference>
<dbReference type="GO" id="GO:0106140">
    <property type="term" value="F:P-TEFb complex binding"/>
    <property type="evidence" value="ECO:0000266"/>
    <property type="project" value="RGD"/>
</dbReference>
<dbReference type="GO" id="GO:0046982">
    <property type="term" value="F:protein heterodimerization activity"/>
    <property type="evidence" value="ECO:0000266"/>
    <property type="project" value="RGD"/>
</dbReference>
<dbReference type="GO" id="GO:0006591">
    <property type="term" value="P:ornithine metabolic process"/>
    <property type="evidence" value="ECO:0007669"/>
    <property type="project" value="Ensembl"/>
</dbReference>
<dbReference type="Reactome" id="R-RNO-6804756">
    <property type="pathway name" value="Regulation of TP53 Activity through Phosphorylation"/>
</dbReference>
<dbReference type="GO" id="GO:0006366">
    <property type="term" value="P:transcription by RNA polymerase II"/>
    <property type="evidence" value="ECO:0000266"/>
    <property type="project" value="RGD"/>
</dbReference>
<proteinExistence type="inferred from homology"/>
<dbReference type="Reactome" id="R-RNO-73779">
    <property type="pathway name" value="RNA Polymerase II Transcription Pre-Initiation And Promoter Opening"/>
</dbReference>
<evidence type="ECO:0000256" key="10">
    <source>
        <dbReference type="PROSITE-ProRule" id="PRU00282"/>
    </source>
</evidence>
<dbReference type="GO" id="GO:0045344">
    <property type="term" value="P:negative regulation of MHC class I biosynthetic process"/>
    <property type="evidence" value="ECO:0000266"/>
    <property type="project" value="RGD"/>
</dbReference>
<keyword evidence="3 11" id="KW-0813">Transport</keyword>
<evidence type="ECO:0000256" key="1">
    <source>
        <dbReference type="ARBA" id="ARBA00004448"/>
    </source>
</evidence>
<dbReference type="GO" id="GO:0000122">
    <property type="term" value="P:negative regulation of transcription by RNA polymerase II"/>
    <property type="evidence" value="ECO:0000266"/>
    <property type="project" value="RGD"/>
</dbReference>
<reference evidence="12" key="2">
    <citation type="submission" date="2025-08" db="UniProtKB">
        <authorList>
            <consortium name="Ensembl"/>
        </authorList>
    </citation>
    <scope>IDENTIFICATION</scope>
    <source>
        <strain evidence="12">Brown Norway</strain>
    </source>
</reference>
<dbReference type="GO" id="GO:0061459">
    <property type="term" value="F:L-arginine transmembrane transporter activity"/>
    <property type="evidence" value="ECO:0007669"/>
    <property type="project" value="Ensembl"/>
</dbReference>
<dbReference type="GO" id="GO:0001673">
    <property type="term" value="C:male germ cell nucleus"/>
    <property type="evidence" value="ECO:0000266"/>
    <property type="project" value="RGD"/>
</dbReference>
<name>B0BN78_RAT</name>
<dbReference type="GO" id="GO:0045892">
    <property type="term" value="P:negative regulation of DNA-templated transcription"/>
    <property type="evidence" value="ECO:0000266"/>
    <property type="project" value="RGD"/>
</dbReference>
<dbReference type="GO" id="GO:0042809">
    <property type="term" value="F:nuclear vitamin D receptor binding"/>
    <property type="evidence" value="ECO:0000266"/>
    <property type="project" value="RGD"/>
</dbReference>
<dbReference type="Gene3D" id="1.50.40.10">
    <property type="entry name" value="Mitochondrial carrier domain"/>
    <property type="match status" value="1"/>
</dbReference>
<evidence type="ECO:0000256" key="4">
    <source>
        <dbReference type="ARBA" id="ARBA00022692"/>
    </source>
</evidence>
<evidence type="ECO:0000256" key="8">
    <source>
        <dbReference type="ARBA" id="ARBA00023128"/>
    </source>
</evidence>
<dbReference type="SMR" id="B0BN78"/>
<dbReference type="PANTHER" id="PTHR45624:SF20">
    <property type="entry name" value="MITOCHONDRIAL ORNITHINE TRANSPORTER 2"/>
    <property type="match status" value="1"/>
</dbReference>
<dbReference type="GO" id="GO:0030520">
    <property type="term" value="P:estrogen receptor signaling pathway"/>
    <property type="evidence" value="ECO:0000266"/>
    <property type="project" value="RGD"/>
</dbReference>
<dbReference type="GO" id="GO:1990575">
    <property type="term" value="P:mitochondrial L-ornithine transmembrane transport"/>
    <property type="evidence" value="ECO:0007669"/>
    <property type="project" value="Ensembl"/>
</dbReference>
<keyword evidence="13" id="KW-1185">Reference proteome</keyword>
<keyword evidence="5" id="KW-0677">Repeat</keyword>
<dbReference type="GeneTree" id="ENSGT00940000163424"/>
<dbReference type="GO" id="GO:0033276">
    <property type="term" value="C:transcription factor TFTC complex"/>
    <property type="evidence" value="ECO:0000266"/>
    <property type="project" value="RGD"/>
</dbReference>
<dbReference type="InterPro" id="IPR018108">
    <property type="entry name" value="MCP_transmembrane"/>
</dbReference>
<protein>
    <submittedName>
        <fullName evidence="12">TATA-box binding protein associated factor 7</fullName>
    </submittedName>
</protein>
<dbReference type="GO" id="GO:0045944">
    <property type="term" value="P:positive regulation of transcription by RNA polymerase II"/>
    <property type="evidence" value="ECO:0000266"/>
    <property type="project" value="RGD"/>
</dbReference>
<dbReference type="GO" id="GO:0045347">
    <property type="term" value="P:negative regulation of MHC class II biosynthetic process"/>
    <property type="evidence" value="ECO:0000266"/>
    <property type="project" value="RGD"/>
</dbReference>
<sequence length="319" mass="34820">MGAYRDLASGDTLGSVEEHEIHPAIQAAIDLTAGAAGAAACVLTGQPFDTVKVKMQTFPYMYKGLADCFLKTYNQVGVHGLYRGTSPALLAYVAQGSVLFLCYGFCQQFVRKVARVEQSAELNDFETATAGSLASAFAALVLCPTELVKCRLQTMHEMRVAGKTKHSHNTIWSMVKSIFMKDGPLGFYRGLSTTLAQEIPGYFFYFGGYEISRSFFASGGSKDELGPVPLMLSGSFAGVCLWLIIFPVDCIKSRIQVLSMFGKPAGLIKTFINVVRNEGILALYSGLKATLIRAIPSNAALFVVYEYSRKMMMNVVEEY</sequence>
<reference evidence="12" key="3">
    <citation type="submission" date="2025-09" db="UniProtKB">
        <authorList>
            <consortium name="Ensembl"/>
        </authorList>
    </citation>
    <scope>IDENTIFICATION</scope>
    <source>
        <strain evidence="12">Brown Norway</strain>
    </source>
</reference>
<feature type="repeat" description="Solcar" evidence="10">
    <location>
        <begin position="225"/>
        <end position="311"/>
    </location>
</feature>
<comment type="subcellular location">
    <subcellularLocation>
        <location evidence="1">Mitochondrion inner membrane</location>
        <topology evidence="1">Multi-pass membrane protein</topology>
    </subcellularLocation>
</comment>
<dbReference type="GO" id="GO:0006325">
    <property type="term" value="P:chromatin organization"/>
    <property type="evidence" value="ECO:0007669"/>
    <property type="project" value="GOC"/>
</dbReference>
<dbReference type="AlphaFoldDB" id="B0BN78"/>
<dbReference type="GO" id="GO:0060261">
    <property type="term" value="P:positive regulation of transcription initiation by RNA polymerase II"/>
    <property type="evidence" value="ECO:0000266"/>
    <property type="project" value="RGD"/>
</dbReference>
<keyword evidence="7" id="KW-1133">Transmembrane helix</keyword>
<evidence type="ECO:0000313" key="14">
    <source>
        <dbReference type="RGD" id="1309935"/>
    </source>
</evidence>
<dbReference type="PaxDb" id="10116-ENSRNOP00000027125"/>
<dbReference type="GO" id="GO:0005634">
    <property type="term" value="C:nucleus"/>
    <property type="evidence" value="ECO:0000266"/>
    <property type="project" value="RGD"/>
</dbReference>
<dbReference type="GO" id="GO:0015189">
    <property type="term" value="F:L-lysine transmembrane transporter activity"/>
    <property type="evidence" value="ECO:0007669"/>
    <property type="project" value="Ensembl"/>
</dbReference>
<comment type="similarity">
    <text evidence="2 11">Belongs to the mitochondrial carrier (TC 2.A.29) family.</text>
</comment>
<dbReference type="GO" id="GO:0035035">
    <property type="term" value="F:histone acetyltransferase binding"/>
    <property type="evidence" value="ECO:0000266"/>
    <property type="project" value="RGD"/>
</dbReference>
<dbReference type="GO" id="GO:0005739">
    <property type="term" value="C:mitochondrion"/>
    <property type="evidence" value="ECO:0007669"/>
    <property type="project" value="Ensembl"/>
</dbReference>
<organism evidence="12 13">
    <name type="scientific">Rattus norvegicus</name>
    <name type="common">Rat</name>
    <dbReference type="NCBI Taxonomy" id="10116"/>
    <lineage>
        <taxon>Eukaryota</taxon>
        <taxon>Metazoa</taxon>
        <taxon>Chordata</taxon>
        <taxon>Craniata</taxon>
        <taxon>Vertebrata</taxon>
        <taxon>Euteleostomi</taxon>
        <taxon>Mammalia</taxon>
        <taxon>Eutheria</taxon>
        <taxon>Euarchontoglires</taxon>
        <taxon>Glires</taxon>
        <taxon>Rodentia</taxon>
        <taxon>Myomorpha</taxon>
        <taxon>Muroidea</taxon>
        <taxon>Muridae</taxon>
        <taxon>Murinae</taxon>
        <taxon>Rattus</taxon>
    </lineage>
</organism>
<dbReference type="UCSC" id="RGD:1309935">
    <property type="organism name" value="rat"/>
</dbReference>
<dbReference type="OrthoDB" id="153872at2759"/>
<dbReference type="GO" id="GO:0051123">
    <property type="term" value="P:RNA polymerase II preinitiation complex assembly"/>
    <property type="evidence" value="ECO:0000266"/>
    <property type="project" value="RGD"/>
</dbReference>
<dbReference type="Bgee" id="ENSRNOG00000020024">
    <property type="expression patterns" value="Expressed in thymus and 19 other cell types or tissues"/>
</dbReference>
<dbReference type="GO" id="GO:0005667">
    <property type="term" value="C:transcription regulator complex"/>
    <property type="evidence" value="ECO:0000266"/>
    <property type="project" value="RGD"/>
</dbReference>
<dbReference type="GO" id="GO:0005669">
    <property type="term" value="C:transcription factor TFIID complex"/>
    <property type="evidence" value="ECO:0000266"/>
    <property type="project" value="RGD"/>
</dbReference>
<dbReference type="OMA" id="NESDEHH"/>
<keyword evidence="6" id="KW-0999">Mitochondrion inner membrane</keyword>
<dbReference type="RGD" id="1309935">
    <property type="gene designation" value="Taf7"/>
</dbReference>
<dbReference type="Proteomes" id="UP000002494">
    <property type="component" value="Chromosome 18"/>
</dbReference>
<dbReference type="GO" id="GO:0005737">
    <property type="term" value="C:cytoplasm"/>
    <property type="evidence" value="ECO:0000266"/>
    <property type="project" value="RGD"/>
</dbReference>
<evidence type="ECO:0000313" key="12">
    <source>
        <dbReference type="Ensembl" id="ENSRNOP00000089967.2"/>
    </source>
</evidence>
<dbReference type="Ensembl" id="ENSRNOT00000115666.2">
    <property type="protein sequence ID" value="ENSRNOP00000089967.2"/>
    <property type="gene ID" value="ENSRNOG00000020024.9"/>
</dbReference>
<dbReference type="GO" id="GO:0006367">
    <property type="term" value="P:transcription initiation at RNA polymerase II promoter"/>
    <property type="evidence" value="ECO:0000266"/>
    <property type="project" value="RGD"/>
</dbReference>
<dbReference type="PhosphoSitePlus" id="B0BN78"/>
<keyword evidence="9 10" id="KW-0472">Membrane</keyword>
<keyword evidence="8" id="KW-0496">Mitochondrion</keyword>
<evidence type="ECO:0000256" key="9">
    <source>
        <dbReference type="ARBA" id="ARBA00023136"/>
    </source>
</evidence>
<accession>B0BN78</accession>
<dbReference type="GO" id="GO:0000064">
    <property type="term" value="F:L-ornithine transmembrane transporter activity"/>
    <property type="evidence" value="ECO:0007669"/>
    <property type="project" value="Ensembl"/>
</dbReference>
<dbReference type="GO" id="GO:0016251">
    <property type="term" value="F:RNA polymerase II general transcription initiation factor activity"/>
    <property type="evidence" value="ECO:0000266"/>
    <property type="project" value="RGD"/>
</dbReference>